<gene>
    <name evidence="2" type="ORF">ACFQZ8_00255</name>
</gene>
<reference evidence="3" key="1">
    <citation type="journal article" date="2019" name="Int. J. Syst. Evol. Microbiol.">
        <title>The Global Catalogue of Microorganisms (GCM) 10K type strain sequencing project: providing services to taxonomists for standard genome sequencing and annotation.</title>
        <authorList>
            <consortium name="The Broad Institute Genomics Platform"/>
            <consortium name="The Broad Institute Genome Sequencing Center for Infectious Disease"/>
            <person name="Wu L."/>
            <person name="Ma J."/>
        </authorList>
    </citation>
    <scope>NUCLEOTIDE SEQUENCE [LARGE SCALE GENOMIC DNA]</scope>
    <source>
        <strain evidence="3">JCM 32148</strain>
    </source>
</reference>
<comment type="caution">
    <text evidence="2">The sequence shown here is derived from an EMBL/GenBank/DDBJ whole genome shotgun (WGS) entry which is preliminary data.</text>
</comment>
<sequence length="110" mass="12178">MPAVEVWFLGGPVDGRLAPVEVDETGNLPQVVWLLQAGFYLGTADNPSQPIEHQYVHDEAETSPAVYRYAGPAQTWGRRELLARRRPLDPVTAGAQPLDDRRERAGTSVR</sequence>
<evidence type="ECO:0000256" key="1">
    <source>
        <dbReference type="SAM" id="MobiDB-lite"/>
    </source>
</evidence>
<dbReference type="EMBL" id="JBHTHM010000001">
    <property type="protein sequence ID" value="MFD0782363.1"/>
    <property type="molecule type" value="Genomic_DNA"/>
</dbReference>
<keyword evidence="3" id="KW-1185">Reference proteome</keyword>
<protein>
    <submittedName>
        <fullName evidence="2">Uncharacterized protein</fullName>
    </submittedName>
</protein>
<dbReference type="Proteomes" id="UP001597053">
    <property type="component" value="Unassembled WGS sequence"/>
</dbReference>
<organism evidence="2 3">
    <name type="scientific">Micromonospora azadirachtae</name>
    <dbReference type="NCBI Taxonomy" id="1970735"/>
    <lineage>
        <taxon>Bacteria</taxon>
        <taxon>Bacillati</taxon>
        <taxon>Actinomycetota</taxon>
        <taxon>Actinomycetes</taxon>
        <taxon>Micromonosporales</taxon>
        <taxon>Micromonosporaceae</taxon>
        <taxon>Micromonospora</taxon>
    </lineage>
</organism>
<proteinExistence type="predicted"/>
<name>A0ABW2ZUT8_9ACTN</name>
<evidence type="ECO:0000313" key="3">
    <source>
        <dbReference type="Proteomes" id="UP001597053"/>
    </source>
</evidence>
<evidence type="ECO:0000313" key="2">
    <source>
        <dbReference type="EMBL" id="MFD0782363.1"/>
    </source>
</evidence>
<accession>A0ABW2ZUT8</accession>
<feature type="region of interest" description="Disordered" evidence="1">
    <location>
        <begin position="87"/>
        <end position="110"/>
    </location>
</feature>
<feature type="compositionally biased region" description="Basic and acidic residues" evidence="1">
    <location>
        <begin position="98"/>
        <end position="110"/>
    </location>
</feature>